<name>I8TEB2_9GAMM</name>
<protein>
    <submittedName>
        <fullName evidence="1">Uncharacterized protein</fullName>
    </submittedName>
</protein>
<evidence type="ECO:0000313" key="2">
    <source>
        <dbReference type="Proteomes" id="UP000003704"/>
    </source>
</evidence>
<dbReference type="EMBL" id="AKGD01000001">
    <property type="protein sequence ID" value="EIT72013.1"/>
    <property type="molecule type" value="Genomic_DNA"/>
</dbReference>
<comment type="caution">
    <text evidence="1">The sequence shown here is derived from an EMBL/GenBank/DDBJ whole genome shotgun (WGS) entry which is preliminary data.</text>
</comment>
<dbReference type="RefSeq" id="WP_007185097.1">
    <property type="nucleotide sequence ID" value="NZ_AKGD01000001.1"/>
</dbReference>
<gene>
    <name evidence="1" type="ORF">WQQ_21500</name>
</gene>
<reference evidence="1 2" key="1">
    <citation type="journal article" date="2012" name="J. Bacteriol.">
        <title>Genome Sequence of n-Alkane-Degrading Hydrocarboniphaga effusa Strain AP103T (ATCC BAA-332T).</title>
        <authorList>
            <person name="Chang H.K."/>
            <person name="Zylstra G.J."/>
            <person name="Chae J.C."/>
        </authorList>
    </citation>
    <scope>NUCLEOTIDE SEQUENCE [LARGE SCALE GENOMIC DNA]</scope>
    <source>
        <strain evidence="1 2">AP103</strain>
    </source>
</reference>
<accession>I8TEB2</accession>
<proteinExistence type="predicted"/>
<keyword evidence="2" id="KW-1185">Reference proteome</keyword>
<sequence>MQFHLNCGLRQSGSWNAGESAHYMRNSFYHFTPDPSGLLKRFGNNTVVIVSADSNKAYAAFKSGMSLADRFKNNLLVSYRVRFPCGTEVSVLESELRENKDFLRKRPETTYSGS</sequence>
<evidence type="ECO:0000313" key="1">
    <source>
        <dbReference type="EMBL" id="EIT72013.1"/>
    </source>
</evidence>
<dbReference type="Proteomes" id="UP000003704">
    <property type="component" value="Unassembled WGS sequence"/>
</dbReference>
<organism evidence="1 2">
    <name type="scientific">Hydrocarboniphaga effusa AP103</name>
    <dbReference type="NCBI Taxonomy" id="1172194"/>
    <lineage>
        <taxon>Bacteria</taxon>
        <taxon>Pseudomonadati</taxon>
        <taxon>Pseudomonadota</taxon>
        <taxon>Gammaproteobacteria</taxon>
        <taxon>Nevskiales</taxon>
        <taxon>Nevskiaceae</taxon>
        <taxon>Hydrocarboniphaga</taxon>
    </lineage>
</organism>
<dbReference type="AlphaFoldDB" id="I8TEB2"/>